<dbReference type="Proteomes" id="UP000443582">
    <property type="component" value="Unassembled WGS sequence"/>
</dbReference>
<dbReference type="EMBL" id="QDKL01000003">
    <property type="protein sequence ID" value="RZF20552.1"/>
    <property type="molecule type" value="Genomic_DNA"/>
</dbReference>
<organism evidence="1 2">
    <name type="scientific">Halobacteriovorax vibrionivorans</name>
    <dbReference type="NCBI Taxonomy" id="2152716"/>
    <lineage>
        <taxon>Bacteria</taxon>
        <taxon>Pseudomonadati</taxon>
        <taxon>Bdellovibrionota</taxon>
        <taxon>Bacteriovoracia</taxon>
        <taxon>Bacteriovoracales</taxon>
        <taxon>Halobacteriovoraceae</taxon>
        <taxon>Halobacteriovorax</taxon>
    </lineage>
</organism>
<accession>A0ABY0IC66</accession>
<evidence type="ECO:0000313" key="2">
    <source>
        <dbReference type="Proteomes" id="UP000443582"/>
    </source>
</evidence>
<reference evidence="2" key="1">
    <citation type="journal article" date="2019" name="Int. J. Syst. Evol. Microbiol.">
        <title>Halobacteriovorax valvorus sp. nov., a novel prokaryotic predator isolated from coastal seawater of China.</title>
        <authorList>
            <person name="Chen M.-X."/>
        </authorList>
    </citation>
    <scope>NUCLEOTIDE SEQUENCE [LARGE SCALE GENOMIC DNA]</scope>
    <source>
        <strain evidence="2">BL9</strain>
    </source>
</reference>
<sequence length="94" mass="10459">MSLKVNYNKASSQEEAYNLGKAAVTPEYVAKFNVKADVTTDDGNFSMLAKGKGFELKLKFEDSYCLVDLDLSFMLKPLKGKILETIEGKIKKTV</sequence>
<proteinExistence type="predicted"/>
<dbReference type="RefSeq" id="WP_115362479.1">
    <property type="nucleotide sequence ID" value="NZ_QDKL01000003.1"/>
</dbReference>
<name>A0ABY0IC66_9BACT</name>
<gene>
    <name evidence="1" type="ORF">DAY19_11235</name>
</gene>
<keyword evidence="2" id="KW-1185">Reference proteome</keyword>
<comment type="caution">
    <text evidence="1">The sequence shown here is derived from an EMBL/GenBank/DDBJ whole genome shotgun (WGS) entry which is preliminary data.</text>
</comment>
<protein>
    <recommendedName>
        <fullName evidence="3">Polyhydroxyalkanoic acid system protein</fullName>
    </recommendedName>
</protein>
<evidence type="ECO:0008006" key="3">
    <source>
        <dbReference type="Google" id="ProtNLM"/>
    </source>
</evidence>
<evidence type="ECO:0000313" key="1">
    <source>
        <dbReference type="EMBL" id="RZF20552.1"/>
    </source>
</evidence>